<feature type="transmembrane region" description="Helical" evidence="1">
    <location>
        <begin position="84"/>
        <end position="111"/>
    </location>
</feature>
<sequence>MPKKTPTIKASKKTPKVAAPQESLSAFELAFMLTLAVIKDALDLGLEAAVGLGLVLNRITNFFIAPILWFWIFLRMHRPPTRRLLLTTATEFIPLIGDLPLWTAFVISVWWRKNRPL</sequence>
<evidence type="ECO:0000256" key="1">
    <source>
        <dbReference type="SAM" id="Phobius"/>
    </source>
</evidence>
<keyword evidence="1" id="KW-1133">Transmembrane helix</keyword>
<dbReference type="EMBL" id="PFEA01000031">
    <property type="protein sequence ID" value="PJE59808.1"/>
    <property type="molecule type" value="Genomic_DNA"/>
</dbReference>
<keyword evidence="1" id="KW-0812">Transmembrane</keyword>
<proteinExistence type="predicted"/>
<dbReference type="Proteomes" id="UP000231086">
    <property type="component" value="Unassembled WGS sequence"/>
</dbReference>
<keyword evidence="1" id="KW-0472">Membrane</keyword>
<organism evidence="2 3">
    <name type="scientific">Candidatus Portnoybacteria bacterium CG10_big_fil_rev_8_21_14_0_10_44_7</name>
    <dbReference type="NCBI Taxonomy" id="1974816"/>
    <lineage>
        <taxon>Bacteria</taxon>
        <taxon>Candidatus Portnoyibacteriota</taxon>
    </lineage>
</organism>
<reference evidence="3" key="1">
    <citation type="submission" date="2017-09" db="EMBL/GenBank/DDBJ databases">
        <title>Depth-based differentiation of microbial function through sediment-hosted aquifers and enrichment of novel symbionts in the deep terrestrial subsurface.</title>
        <authorList>
            <person name="Probst A.J."/>
            <person name="Ladd B."/>
            <person name="Jarett J.K."/>
            <person name="Geller-Mcgrath D.E."/>
            <person name="Sieber C.M.K."/>
            <person name="Emerson J.B."/>
            <person name="Anantharaman K."/>
            <person name="Thomas B.C."/>
            <person name="Malmstrom R."/>
            <person name="Stieglmeier M."/>
            <person name="Klingl A."/>
            <person name="Woyke T."/>
            <person name="Ryan C.M."/>
            <person name="Banfield J.F."/>
        </authorList>
    </citation>
    <scope>NUCLEOTIDE SEQUENCE [LARGE SCALE GENOMIC DNA]</scope>
</reference>
<name>A0A2M8KIS7_9BACT</name>
<feature type="transmembrane region" description="Helical" evidence="1">
    <location>
        <begin position="50"/>
        <end position="72"/>
    </location>
</feature>
<gene>
    <name evidence="2" type="ORF">COU85_01725</name>
</gene>
<dbReference type="AlphaFoldDB" id="A0A2M8KIS7"/>
<accession>A0A2M8KIS7</accession>
<evidence type="ECO:0000313" key="3">
    <source>
        <dbReference type="Proteomes" id="UP000231086"/>
    </source>
</evidence>
<protein>
    <submittedName>
        <fullName evidence="2">Uncharacterized protein</fullName>
    </submittedName>
</protein>
<comment type="caution">
    <text evidence="2">The sequence shown here is derived from an EMBL/GenBank/DDBJ whole genome shotgun (WGS) entry which is preliminary data.</text>
</comment>
<evidence type="ECO:0000313" key="2">
    <source>
        <dbReference type="EMBL" id="PJE59808.1"/>
    </source>
</evidence>